<dbReference type="Gene3D" id="3.90.1570.10">
    <property type="entry name" value="tt1808, chain A"/>
    <property type="match status" value="1"/>
</dbReference>
<evidence type="ECO:0000313" key="4">
    <source>
        <dbReference type="Proteomes" id="UP000324101"/>
    </source>
</evidence>
<dbReference type="RefSeq" id="WP_150262020.1">
    <property type="nucleotide sequence ID" value="NZ_CP029189.1"/>
</dbReference>
<dbReference type="InterPro" id="IPR012296">
    <property type="entry name" value="Nuclease_put_TT1808"/>
</dbReference>
<gene>
    <name evidence="3" type="ORF">DEJ51_19445</name>
</gene>
<feature type="region of interest" description="Disordered" evidence="1">
    <location>
        <begin position="1"/>
        <end position="26"/>
    </location>
</feature>
<dbReference type="EMBL" id="CP029189">
    <property type="protein sequence ID" value="QES56067.1"/>
    <property type="molecule type" value="Genomic_DNA"/>
</dbReference>
<reference evidence="3 4" key="1">
    <citation type="submission" date="2018-05" db="EMBL/GenBank/DDBJ databases">
        <title>Streptomyces venezuelae.</title>
        <authorList>
            <person name="Kim W."/>
            <person name="Lee N."/>
            <person name="Cho B.-K."/>
        </authorList>
    </citation>
    <scope>NUCLEOTIDE SEQUENCE [LARGE SCALE GENOMIC DNA]</scope>
    <source>
        <strain evidence="3 4">ATCC 21018</strain>
    </source>
</reference>
<dbReference type="PANTHER" id="PTHR35400:SF3">
    <property type="entry name" value="SLL1072 PROTEIN"/>
    <property type="match status" value="1"/>
</dbReference>
<dbReference type="PANTHER" id="PTHR35400">
    <property type="entry name" value="SLR1083 PROTEIN"/>
    <property type="match status" value="1"/>
</dbReference>
<proteinExistence type="predicted"/>
<dbReference type="Pfam" id="PF05685">
    <property type="entry name" value="Uma2"/>
    <property type="match status" value="1"/>
</dbReference>
<dbReference type="InterPro" id="IPR008538">
    <property type="entry name" value="Uma2"/>
</dbReference>
<dbReference type="Proteomes" id="UP000324101">
    <property type="component" value="Chromosome"/>
</dbReference>
<accession>A0A5P2DP33</accession>
<dbReference type="SUPFAM" id="SSF52980">
    <property type="entry name" value="Restriction endonuclease-like"/>
    <property type="match status" value="1"/>
</dbReference>
<dbReference type="CDD" id="cd06260">
    <property type="entry name" value="DUF820-like"/>
    <property type="match status" value="1"/>
</dbReference>
<dbReference type="InterPro" id="IPR011335">
    <property type="entry name" value="Restrct_endonuc-II-like"/>
</dbReference>
<feature type="compositionally biased region" description="Pro residues" evidence="1">
    <location>
        <begin position="1"/>
        <end position="22"/>
    </location>
</feature>
<evidence type="ECO:0000259" key="2">
    <source>
        <dbReference type="Pfam" id="PF05685"/>
    </source>
</evidence>
<evidence type="ECO:0000313" key="3">
    <source>
        <dbReference type="EMBL" id="QES56067.1"/>
    </source>
</evidence>
<name>A0A5P2DP33_STRVZ</name>
<organism evidence="3 4">
    <name type="scientific">Streptomyces venezuelae</name>
    <dbReference type="NCBI Taxonomy" id="54571"/>
    <lineage>
        <taxon>Bacteria</taxon>
        <taxon>Bacillati</taxon>
        <taxon>Actinomycetota</taxon>
        <taxon>Actinomycetes</taxon>
        <taxon>Kitasatosporales</taxon>
        <taxon>Streptomycetaceae</taxon>
        <taxon>Streptomyces</taxon>
    </lineage>
</organism>
<sequence length="206" mass="22986">MSVEPAAPPPAPEPGPRWPIPPAGGWTADDLDTLPNLPPHTELIDGSLIFVSPQSIFHERAIDLFKWQLRSAAPADFEIFREFTIDIDKRNRPEPDVVVVRTDVVDDLEQTRFPAEAVVLAIEVVSPDSVGRDRETKPLKYARAGIVHFWRVENKDGHAVVYVYELDPATGAYVATGIFHDRLKVSVPFTIDIDLTAITPRHRPAK</sequence>
<protein>
    <recommendedName>
        <fullName evidence="2">Putative restriction endonuclease domain-containing protein</fullName>
    </recommendedName>
</protein>
<feature type="domain" description="Putative restriction endonuclease" evidence="2">
    <location>
        <begin position="29"/>
        <end position="188"/>
    </location>
</feature>
<dbReference type="AlphaFoldDB" id="A0A5P2DP33"/>
<evidence type="ECO:0000256" key="1">
    <source>
        <dbReference type="SAM" id="MobiDB-lite"/>
    </source>
</evidence>
<dbReference type="OrthoDB" id="5524117at2"/>